<gene>
    <name evidence="1" type="ORF">AMORRO_LOCUS9052</name>
</gene>
<dbReference type="Proteomes" id="UP000789342">
    <property type="component" value="Unassembled WGS sequence"/>
</dbReference>
<evidence type="ECO:0000313" key="2">
    <source>
        <dbReference type="Proteomes" id="UP000789342"/>
    </source>
</evidence>
<feature type="non-terminal residue" evidence="1">
    <location>
        <position position="78"/>
    </location>
</feature>
<protein>
    <submittedName>
        <fullName evidence="1">11998_t:CDS:1</fullName>
    </submittedName>
</protein>
<sequence>MSDAEHNNSPNHVSSQNDTANNQLTVYLQMVILTSSSKTLTLLDDRQLLFQMYPWNKLIKFDPLYMDKKFKQSYYFQP</sequence>
<evidence type="ECO:0000313" key="1">
    <source>
        <dbReference type="EMBL" id="CAG8630175.1"/>
    </source>
</evidence>
<organism evidence="1 2">
    <name type="scientific">Acaulospora morrowiae</name>
    <dbReference type="NCBI Taxonomy" id="94023"/>
    <lineage>
        <taxon>Eukaryota</taxon>
        <taxon>Fungi</taxon>
        <taxon>Fungi incertae sedis</taxon>
        <taxon>Mucoromycota</taxon>
        <taxon>Glomeromycotina</taxon>
        <taxon>Glomeromycetes</taxon>
        <taxon>Diversisporales</taxon>
        <taxon>Acaulosporaceae</taxon>
        <taxon>Acaulospora</taxon>
    </lineage>
</organism>
<keyword evidence="2" id="KW-1185">Reference proteome</keyword>
<reference evidence="1" key="1">
    <citation type="submission" date="2021-06" db="EMBL/GenBank/DDBJ databases">
        <authorList>
            <person name="Kallberg Y."/>
            <person name="Tangrot J."/>
            <person name="Rosling A."/>
        </authorList>
    </citation>
    <scope>NUCLEOTIDE SEQUENCE</scope>
    <source>
        <strain evidence="1">CL551</strain>
    </source>
</reference>
<accession>A0A9N9D8R8</accession>
<comment type="caution">
    <text evidence="1">The sequence shown here is derived from an EMBL/GenBank/DDBJ whole genome shotgun (WGS) entry which is preliminary data.</text>
</comment>
<name>A0A9N9D8R8_9GLOM</name>
<dbReference type="AlphaFoldDB" id="A0A9N9D8R8"/>
<proteinExistence type="predicted"/>
<dbReference type="EMBL" id="CAJVPV010008397">
    <property type="protein sequence ID" value="CAG8630175.1"/>
    <property type="molecule type" value="Genomic_DNA"/>
</dbReference>